<dbReference type="EMBL" id="GL883008">
    <property type="protein sequence ID" value="EGG23250.1"/>
    <property type="molecule type" value="Genomic_DNA"/>
</dbReference>
<reference evidence="9" key="1">
    <citation type="journal article" date="2011" name="Genome Res.">
        <title>Phylogeny-wide analysis of social amoeba genomes highlights ancient origins for complex intercellular communication.</title>
        <authorList>
            <person name="Heidel A.J."/>
            <person name="Lawal H.M."/>
            <person name="Felder M."/>
            <person name="Schilde C."/>
            <person name="Helps N.R."/>
            <person name="Tunggal B."/>
            <person name="Rivero F."/>
            <person name="John U."/>
            <person name="Schleicher M."/>
            <person name="Eichinger L."/>
            <person name="Platzer M."/>
            <person name="Noegel A.A."/>
            <person name="Schaap P."/>
            <person name="Gloeckner G."/>
        </authorList>
    </citation>
    <scope>NUCLEOTIDE SEQUENCE [LARGE SCALE GENOMIC DNA]</scope>
    <source>
        <strain evidence="9">SH3</strain>
    </source>
</reference>
<evidence type="ECO:0000256" key="2">
    <source>
        <dbReference type="ARBA" id="ARBA00022692"/>
    </source>
</evidence>
<organism evidence="8 9">
    <name type="scientific">Cavenderia fasciculata</name>
    <name type="common">Slime mold</name>
    <name type="synonym">Dictyostelium fasciculatum</name>
    <dbReference type="NCBI Taxonomy" id="261658"/>
    <lineage>
        <taxon>Eukaryota</taxon>
        <taxon>Amoebozoa</taxon>
        <taxon>Evosea</taxon>
        <taxon>Eumycetozoa</taxon>
        <taxon>Dictyostelia</taxon>
        <taxon>Acytosteliales</taxon>
        <taxon>Cavenderiaceae</taxon>
        <taxon>Cavenderia</taxon>
    </lineage>
</organism>
<dbReference type="GeneID" id="14875025"/>
<dbReference type="STRING" id="1054147.F4PL28"/>
<dbReference type="AlphaFoldDB" id="F4PL28"/>
<feature type="region of interest" description="Disordered" evidence="5">
    <location>
        <begin position="1"/>
        <end position="21"/>
    </location>
</feature>
<evidence type="ECO:0000256" key="1">
    <source>
        <dbReference type="ARBA" id="ARBA00004141"/>
    </source>
</evidence>
<dbReference type="KEGG" id="dfa:DFA_05382"/>
<sequence>MSKNSPLLGGHGPSSYVNPSSSDPSIYYQTNSNYQNNSNNIYNNNNNNNNSIVNSQPILGSSDDIVIESIPRSRKFTPVNSFWNTVKGFAGAGSFALPWAMSNAGVFIGSIGLILIALLSNYTMTILLKCNSKLADEQLGTERAPPSYADLGRRAYGRVGELIVCFVNLSVTMSISVAFLILIGSNFGMLTGLSPSYTIWICVPIVASLSTLTNMKYLGFTSIFGALALIMAMVTVIAYGIKDYPIHSLSEYEVDYSKIPLWFGVASYFFCNHIVVVPISHDSGDCHKYPRILDAAMVFITIINVLFAVLGYLYFNFAIVNGVVGVPSNIVEALPDGTFANLVRMCVVFELVCSFPIVFVAGINVVDSSIDIFHRHFTAFPNNDVLRANGSLKFFSRNWKYYIFRFTLVCVLAAIASTIKTFGSYMSLIGSLMLSTTGFVLPPLIYMRFFEQSLRSKILHYAIVLFGIAATGLGTYQSIMSLIHPVKSDD</sequence>
<comment type="subcellular location">
    <subcellularLocation>
        <location evidence="1">Membrane</location>
        <topology evidence="1">Multi-pass membrane protein</topology>
    </subcellularLocation>
</comment>
<keyword evidence="4 6" id="KW-0472">Membrane</keyword>
<dbReference type="PANTHER" id="PTHR22950">
    <property type="entry name" value="AMINO ACID TRANSPORTER"/>
    <property type="match status" value="1"/>
</dbReference>
<evidence type="ECO:0000313" key="9">
    <source>
        <dbReference type="Proteomes" id="UP000007797"/>
    </source>
</evidence>
<dbReference type="OrthoDB" id="1684102at2759"/>
<name>F4PL28_CACFS</name>
<keyword evidence="3 6" id="KW-1133">Transmembrane helix</keyword>
<dbReference type="RefSeq" id="XP_004361101.1">
    <property type="nucleotide sequence ID" value="XM_004361044.1"/>
</dbReference>
<dbReference type="PANTHER" id="PTHR22950:SF349">
    <property type="entry name" value="AMINO ACID TRANSPORTER TRANSMEMBRANE DOMAIN-CONTAINING PROTEIN"/>
    <property type="match status" value="1"/>
</dbReference>
<dbReference type="InterPro" id="IPR013057">
    <property type="entry name" value="AA_transpt_TM"/>
</dbReference>
<dbReference type="Pfam" id="PF01490">
    <property type="entry name" value="Aa_trans"/>
    <property type="match status" value="1"/>
</dbReference>
<evidence type="ECO:0000256" key="3">
    <source>
        <dbReference type="ARBA" id="ARBA00022989"/>
    </source>
</evidence>
<evidence type="ECO:0000256" key="5">
    <source>
        <dbReference type="SAM" id="MobiDB-lite"/>
    </source>
</evidence>
<dbReference type="GO" id="GO:0015179">
    <property type="term" value="F:L-amino acid transmembrane transporter activity"/>
    <property type="evidence" value="ECO:0007669"/>
    <property type="project" value="TreeGrafter"/>
</dbReference>
<dbReference type="OMA" id="MVKYKVD"/>
<feature type="transmembrane region" description="Helical" evidence="6">
    <location>
        <begin position="261"/>
        <end position="280"/>
    </location>
</feature>
<feature type="transmembrane region" description="Helical" evidence="6">
    <location>
        <begin position="107"/>
        <end position="128"/>
    </location>
</feature>
<evidence type="ECO:0000256" key="6">
    <source>
        <dbReference type="SAM" id="Phobius"/>
    </source>
</evidence>
<feature type="transmembrane region" description="Helical" evidence="6">
    <location>
        <begin position="425"/>
        <end position="446"/>
    </location>
</feature>
<keyword evidence="2 6" id="KW-0812">Transmembrane</keyword>
<proteinExistence type="predicted"/>
<feature type="transmembrane region" description="Helical" evidence="6">
    <location>
        <begin position="342"/>
        <end position="366"/>
    </location>
</feature>
<gene>
    <name evidence="8" type="ORF">DFA_05382</name>
</gene>
<dbReference type="Proteomes" id="UP000007797">
    <property type="component" value="Unassembled WGS sequence"/>
</dbReference>
<keyword evidence="9" id="KW-1185">Reference proteome</keyword>
<feature type="transmembrane region" description="Helical" evidence="6">
    <location>
        <begin position="458"/>
        <end position="479"/>
    </location>
</feature>
<feature type="transmembrane region" description="Helical" evidence="6">
    <location>
        <begin position="162"/>
        <end position="183"/>
    </location>
</feature>
<feature type="transmembrane region" description="Helical" evidence="6">
    <location>
        <begin position="402"/>
        <end position="419"/>
    </location>
</feature>
<accession>F4PL28</accession>
<evidence type="ECO:0000313" key="8">
    <source>
        <dbReference type="EMBL" id="EGG23250.1"/>
    </source>
</evidence>
<feature type="domain" description="Amino acid transporter transmembrane" evidence="7">
    <location>
        <begin position="76"/>
        <end position="480"/>
    </location>
</feature>
<dbReference type="GO" id="GO:0005774">
    <property type="term" value="C:vacuolar membrane"/>
    <property type="evidence" value="ECO:0007669"/>
    <property type="project" value="TreeGrafter"/>
</dbReference>
<evidence type="ECO:0000259" key="7">
    <source>
        <dbReference type="Pfam" id="PF01490"/>
    </source>
</evidence>
<protein>
    <recommendedName>
        <fullName evidence="7">Amino acid transporter transmembrane domain-containing protein</fullName>
    </recommendedName>
</protein>
<feature type="transmembrane region" description="Helical" evidence="6">
    <location>
        <begin position="217"/>
        <end position="241"/>
    </location>
</feature>
<feature type="transmembrane region" description="Helical" evidence="6">
    <location>
        <begin position="189"/>
        <end position="210"/>
    </location>
</feature>
<evidence type="ECO:0000256" key="4">
    <source>
        <dbReference type="ARBA" id="ARBA00023136"/>
    </source>
</evidence>
<feature type="transmembrane region" description="Helical" evidence="6">
    <location>
        <begin position="292"/>
        <end position="315"/>
    </location>
</feature>